<comment type="similarity">
    <text evidence="1">Belongs to the Mu gp47/PBSX XkdT family.</text>
</comment>
<name>A0A848CW63_ANEAE</name>
<evidence type="ECO:0000313" key="5">
    <source>
        <dbReference type="EMBL" id="NME99993.1"/>
    </source>
</evidence>
<protein>
    <submittedName>
        <fullName evidence="5">Baseplate J/gp47 family protein</fullName>
    </submittedName>
</protein>
<sequence>MLFDSPADIDTRQGSVTWDVLSPSAGELENAYVSLGNVLSWGFANPEQPREYLEKRAAEFGIYPKPAVKATGHVTFAGTDGTVIPLGTEVLTRDIVPVIFVTTEIKTVINGTATVAVEAKVGGRNGNVLAGAISLVGGNISGISSVINESAFDGGADVESDEALLNRYLEKVQKPATSGNVNHYVQWAKEVAGVYDAKCFPVWNGNGTVKVVLLDEEGTAPPQSTIDAVVAHINDGRLPIGADLTVVGATEVAINVSAKVTLAPGSSLSQAKADFETVLRGYFKSIAFVDTSVQYTRIAAHLLDVPNVKDYENLTVNEKTQNIEIPDGSVPVLGEVVLT</sequence>
<comment type="caution">
    <text evidence="5">The sequence shown here is derived from an EMBL/GenBank/DDBJ whole genome shotgun (WGS) entry which is preliminary data.</text>
</comment>
<evidence type="ECO:0000259" key="2">
    <source>
        <dbReference type="Pfam" id="PF04865"/>
    </source>
</evidence>
<reference evidence="5 6" key="1">
    <citation type="submission" date="2020-04" db="EMBL/GenBank/DDBJ databases">
        <authorList>
            <person name="Hitch T.C.A."/>
            <person name="Wylensek D."/>
            <person name="Clavel T."/>
        </authorList>
    </citation>
    <scope>NUCLEOTIDE SEQUENCE [LARGE SCALE GENOMIC DNA]</scope>
    <source>
        <strain evidence="5 6">WB01_D5_05</strain>
    </source>
</reference>
<dbReference type="Pfam" id="PF26078">
    <property type="entry name" value="Baseplate_J_M"/>
    <property type="match status" value="1"/>
</dbReference>
<dbReference type="Pfam" id="PF04865">
    <property type="entry name" value="Baseplate_J"/>
    <property type="match status" value="1"/>
</dbReference>
<dbReference type="AlphaFoldDB" id="A0A848CW63"/>
<dbReference type="InterPro" id="IPR052399">
    <property type="entry name" value="Phage_Baseplate_Assmbl_Protein"/>
</dbReference>
<feature type="domain" description="Baseplate J-like central" evidence="3">
    <location>
        <begin position="176"/>
        <end position="248"/>
    </location>
</feature>
<evidence type="ECO:0000259" key="3">
    <source>
        <dbReference type="Pfam" id="PF26078"/>
    </source>
</evidence>
<gene>
    <name evidence="5" type="ORF">HF838_17315</name>
</gene>
<dbReference type="PANTHER" id="PTHR37829">
    <property type="entry name" value="PHAGE-LIKE ELEMENT PBSX PROTEIN XKDT"/>
    <property type="match status" value="1"/>
</dbReference>
<proteinExistence type="inferred from homology"/>
<dbReference type="Pfam" id="PF26079">
    <property type="entry name" value="Baseplate_J_C"/>
    <property type="match status" value="1"/>
</dbReference>
<dbReference type="InterPro" id="IPR058531">
    <property type="entry name" value="Baseplate_J_M"/>
</dbReference>
<evidence type="ECO:0000256" key="1">
    <source>
        <dbReference type="ARBA" id="ARBA00038087"/>
    </source>
</evidence>
<dbReference type="Proteomes" id="UP000561326">
    <property type="component" value="Unassembled WGS sequence"/>
</dbReference>
<evidence type="ECO:0000259" key="4">
    <source>
        <dbReference type="Pfam" id="PF26079"/>
    </source>
</evidence>
<dbReference type="PANTHER" id="PTHR37829:SF3">
    <property type="entry name" value="PROTEIN JAYE-RELATED"/>
    <property type="match status" value="1"/>
</dbReference>
<evidence type="ECO:0000313" key="6">
    <source>
        <dbReference type="Proteomes" id="UP000561326"/>
    </source>
</evidence>
<dbReference type="InterPro" id="IPR006949">
    <property type="entry name" value="Barrel_Baseplate_J-like"/>
</dbReference>
<feature type="domain" description="Baseplate J-like C-terminal" evidence="4">
    <location>
        <begin position="254"/>
        <end position="338"/>
    </location>
</feature>
<organism evidence="5 6">
    <name type="scientific">Aneurinibacillus aneurinilyticus</name>
    <name type="common">Bacillus aneurinolyticus</name>
    <dbReference type="NCBI Taxonomy" id="1391"/>
    <lineage>
        <taxon>Bacteria</taxon>
        <taxon>Bacillati</taxon>
        <taxon>Bacillota</taxon>
        <taxon>Bacilli</taxon>
        <taxon>Bacillales</taxon>
        <taxon>Paenibacillaceae</taxon>
        <taxon>Aneurinibacillus group</taxon>
        <taxon>Aneurinibacillus</taxon>
    </lineage>
</organism>
<feature type="domain" description="Baseplate protein J-like barrel" evidence="2">
    <location>
        <begin position="74"/>
        <end position="155"/>
    </location>
</feature>
<dbReference type="InterPro" id="IPR058530">
    <property type="entry name" value="Baseplate_J-like_C"/>
</dbReference>
<accession>A0A848CW63</accession>
<dbReference type="EMBL" id="JABAGO010000038">
    <property type="protein sequence ID" value="NME99993.1"/>
    <property type="molecule type" value="Genomic_DNA"/>
</dbReference>